<proteinExistence type="predicted"/>
<feature type="transmembrane region" description="Helical" evidence="6">
    <location>
        <begin position="26"/>
        <end position="48"/>
    </location>
</feature>
<name>A0ABU7K9T9_9ACTN</name>
<protein>
    <submittedName>
        <fullName evidence="7">MFS transporter</fullName>
    </submittedName>
</protein>
<reference evidence="7 8" key="1">
    <citation type="submission" date="2023-08" db="EMBL/GenBank/DDBJ databases">
        <authorList>
            <person name="Girao M."/>
            <person name="Carvalho M.F."/>
        </authorList>
    </citation>
    <scope>NUCLEOTIDE SEQUENCE [LARGE SCALE GENOMIC DNA]</scope>
    <source>
        <strain evidence="7 8">CT-R113</strain>
    </source>
</reference>
<evidence type="ECO:0000256" key="2">
    <source>
        <dbReference type="ARBA" id="ARBA00022475"/>
    </source>
</evidence>
<evidence type="ECO:0000256" key="4">
    <source>
        <dbReference type="ARBA" id="ARBA00022989"/>
    </source>
</evidence>
<keyword evidence="2" id="KW-1003">Cell membrane</keyword>
<feature type="transmembrane region" description="Helical" evidence="6">
    <location>
        <begin position="157"/>
        <end position="178"/>
    </location>
</feature>
<dbReference type="PANTHER" id="PTHR23513">
    <property type="entry name" value="INTEGRAL MEMBRANE EFFLUX PROTEIN-RELATED"/>
    <property type="match status" value="1"/>
</dbReference>
<dbReference type="Pfam" id="PF07690">
    <property type="entry name" value="MFS_1"/>
    <property type="match status" value="1"/>
</dbReference>
<comment type="subcellular location">
    <subcellularLocation>
        <location evidence="1">Cell membrane</location>
        <topology evidence="1">Multi-pass membrane protein</topology>
    </subcellularLocation>
</comment>
<evidence type="ECO:0000256" key="1">
    <source>
        <dbReference type="ARBA" id="ARBA00004651"/>
    </source>
</evidence>
<evidence type="ECO:0000313" key="8">
    <source>
        <dbReference type="Proteomes" id="UP001356095"/>
    </source>
</evidence>
<feature type="transmembrane region" description="Helical" evidence="6">
    <location>
        <begin position="119"/>
        <end position="136"/>
    </location>
</feature>
<keyword evidence="8" id="KW-1185">Reference proteome</keyword>
<feature type="transmembrane region" description="Helical" evidence="6">
    <location>
        <begin position="184"/>
        <end position="204"/>
    </location>
</feature>
<sequence>MKSLVVRAVTRSPYWPVLTHPLLRRVLPGIGVSALGGGMSSIAVSWLAMELAPADHRAAWVAAAVAAYTLPGAVGAFLLGGLLNGRSGAQLAGWDALLRAGALALIPLVHALGSLSIPLYVVLLGLSSVLSAWGKAGRYTMLSELLDKKDHLAGNSVVNVMLELSTVVGPLLAAIVIARGGPEYVLALVALSFAVLAATYRFAIPRDSDRGGVRAGASRSEGFRAIARDPGLLGLLALSFGFFLFFGPSSVAIPLYVVEDLEASAATLAGFYTAFGIGAVVGALLTGYLRDLPLMPTTICIVLGFGLALAPLGLGLPVVVSWISFGVCGLFWGPFPSTTTALFQGSAPAAALPQVLAARGAVTGVAVPLGAMAGAPLVLAVGAQATLLASAACLTALGVAALLFRVAPRRSGKRSPEEADRDMRT</sequence>
<keyword evidence="5 6" id="KW-0472">Membrane</keyword>
<dbReference type="RefSeq" id="WP_330092777.1">
    <property type="nucleotide sequence ID" value="NZ_JAUZMY010000016.1"/>
</dbReference>
<evidence type="ECO:0000313" key="7">
    <source>
        <dbReference type="EMBL" id="MEE2039003.1"/>
    </source>
</evidence>
<comment type="caution">
    <text evidence="7">The sequence shown here is derived from an EMBL/GenBank/DDBJ whole genome shotgun (WGS) entry which is preliminary data.</text>
</comment>
<dbReference type="EMBL" id="JAUZMY010000016">
    <property type="protein sequence ID" value="MEE2039003.1"/>
    <property type="molecule type" value="Genomic_DNA"/>
</dbReference>
<keyword evidence="4 6" id="KW-1133">Transmembrane helix</keyword>
<evidence type="ECO:0000256" key="3">
    <source>
        <dbReference type="ARBA" id="ARBA00022692"/>
    </source>
</evidence>
<gene>
    <name evidence="7" type="ORF">Q8791_17450</name>
</gene>
<dbReference type="Gene3D" id="1.20.1250.20">
    <property type="entry name" value="MFS general substrate transporter like domains"/>
    <property type="match status" value="1"/>
</dbReference>
<feature type="transmembrane region" description="Helical" evidence="6">
    <location>
        <begin position="60"/>
        <end position="84"/>
    </location>
</feature>
<dbReference type="InterPro" id="IPR036259">
    <property type="entry name" value="MFS_trans_sf"/>
</dbReference>
<evidence type="ECO:0000256" key="5">
    <source>
        <dbReference type="ARBA" id="ARBA00023136"/>
    </source>
</evidence>
<feature type="transmembrane region" description="Helical" evidence="6">
    <location>
        <begin position="385"/>
        <end position="404"/>
    </location>
</feature>
<feature type="transmembrane region" description="Helical" evidence="6">
    <location>
        <begin position="232"/>
        <end position="257"/>
    </location>
</feature>
<feature type="transmembrane region" description="Helical" evidence="6">
    <location>
        <begin position="316"/>
        <end position="335"/>
    </location>
</feature>
<feature type="transmembrane region" description="Helical" evidence="6">
    <location>
        <begin position="263"/>
        <end position="285"/>
    </location>
</feature>
<dbReference type="PANTHER" id="PTHR23513:SF11">
    <property type="entry name" value="STAPHYLOFERRIN A TRANSPORTER"/>
    <property type="match status" value="1"/>
</dbReference>
<feature type="transmembrane region" description="Helical" evidence="6">
    <location>
        <begin position="292"/>
        <end position="310"/>
    </location>
</feature>
<dbReference type="CDD" id="cd06173">
    <property type="entry name" value="MFS_MefA_like"/>
    <property type="match status" value="1"/>
</dbReference>
<dbReference type="Proteomes" id="UP001356095">
    <property type="component" value="Unassembled WGS sequence"/>
</dbReference>
<dbReference type="SUPFAM" id="SSF103473">
    <property type="entry name" value="MFS general substrate transporter"/>
    <property type="match status" value="1"/>
</dbReference>
<evidence type="ECO:0000256" key="6">
    <source>
        <dbReference type="SAM" id="Phobius"/>
    </source>
</evidence>
<organism evidence="7 8">
    <name type="scientific">Nocardiopsis codii</name>
    <dbReference type="NCBI Taxonomy" id="3065942"/>
    <lineage>
        <taxon>Bacteria</taxon>
        <taxon>Bacillati</taxon>
        <taxon>Actinomycetota</taxon>
        <taxon>Actinomycetes</taxon>
        <taxon>Streptosporangiales</taxon>
        <taxon>Nocardiopsidaceae</taxon>
        <taxon>Nocardiopsis</taxon>
    </lineage>
</organism>
<dbReference type="InterPro" id="IPR011701">
    <property type="entry name" value="MFS"/>
</dbReference>
<keyword evidence="3 6" id="KW-0812">Transmembrane</keyword>
<accession>A0ABU7K9T9</accession>
<feature type="transmembrane region" description="Helical" evidence="6">
    <location>
        <begin position="356"/>
        <end position="379"/>
    </location>
</feature>